<sequence length="279" mass="30291">MRLLGRGNRGPARGEGAVTSFIHFDVSGGVARLTLDNPRRLNAMNAEMWQAMPGLLRRVAEDPAIRVLVLAGAGERAFCTGNDISEFDTIRNNPEAAARYNGWQREVAHGLQRMEKPIIAAMHGYCLGAGFEFALMADFRHAAADTRVGIPAVRLGLPYRLEDIEKVADVVGLGRAREMVLLGRQYGGEELRELGLAQQVLPDIAAMEASVAELARELAANAPLSLRAAKIAFQELARREGPPDRARTDVAEDACYASADYAEGRRAKAEKRPPVFTGA</sequence>
<dbReference type="Gene3D" id="1.10.12.10">
    <property type="entry name" value="Lyase 2-enoyl-coa Hydratase, Chain A, domain 2"/>
    <property type="match status" value="1"/>
</dbReference>
<evidence type="ECO:0000313" key="4">
    <source>
        <dbReference type="EMBL" id="RVT95748.1"/>
    </source>
</evidence>
<dbReference type="PANTHER" id="PTHR11941">
    <property type="entry name" value="ENOYL-COA HYDRATASE-RELATED"/>
    <property type="match status" value="1"/>
</dbReference>
<dbReference type="AlphaFoldDB" id="A0A437MDN5"/>
<evidence type="ECO:0000256" key="3">
    <source>
        <dbReference type="RuleBase" id="RU003707"/>
    </source>
</evidence>
<dbReference type="GO" id="GO:0004300">
    <property type="term" value="F:enoyl-CoA hydratase activity"/>
    <property type="evidence" value="ECO:0007669"/>
    <property type="project" value="UniProtKB-EC"/>
</dbReference>
<evidence type="ECO:0000256" key="1">
    <source>
        <dbReference type="ARBA" id="ARBA00005254"/>
    </source>
</evidence>
<dbReference type="EMBL" id="SACL01000005">
    <property type="protein sequence ID" value="RVT95748.1"/>
    <property type="molecule type" value="Genomic_DNA"/>
</dbReference>
<dbReference type="InterPro" id="IPR014748">
    <property type="entry name" value="Enoyl-CoA_hydra_C"/>
</dbReference>
<dbReference type="InterPro" id="IPR018376">
    <property type="entry name" value="Enoyl-CoA_hyd/isom_CS"/>
</dbReference>
<reference evidence="4 5" key="1">
    <citation type="submission" date="2019-01" db="EMBL/GenBank/DDBJ databases">
        <authorList>
            <person name="Chen W.-M."/>
        </authorList>
    </citation>
    <scope>NUCLEOTIDE SEQUENCE [LARGE SCALE GENOMIC DNA]</scope>
    <source>
        <strain evidence="4 5">CCP-6</strain>
    </source>
</reference>
<dbReference type="PANTHER" id="PTHR11941:SF54">
    <property type="entry name" value="ENOYL-COA HYDRATASE, MITOCHONDRIAL"/>
    <property type="match status" value="1"/>
</dbReference>
<evidence type="ECO:0000256" key="2">
    <source>
        <dbReference type="ARBA" id="ARBA00023239"/>
    </source>
</evidence>
<dbReference type="InterPro" id="IPR029045">
    <property type="entry name" value="ClpP/crotonase-like_dom_sf"/>
</dbReference>
<gene>
    <name evidence="4" type="ORF">EOD42_16285</name>
</gene>
<dbReference type="Gene3D" id="3.90.226.10">
    <property type="entry name" value="2-enoyl-CoA Hydratase, Chain A, domain 1"/>
    <property type="match status" value="1"/>
</dbReference>
<accession>A0A437MDN5</accession>
<dbReference type="PROSITE" id="PS00166">
    <property type="entry name" value="ENOYL_COA_HYDRATASE"/>
    <property type="match status" value="1"/>
</dbReference>
<dbReference type="EC" id="4.2.1.17" evidence="4"/>
<dbReference type="Pfam" id="PF00378">
    <property type="entry name" value="ECH_1"/>
    <property type="match status" value="1"/>
</dbReference>
<name>A0A437MDN5_9PROT</name>
<dbReference type="OrthoDB" id="9810797at2"/>
<comment type="similarity">
    <text evidence="1 3">Belongs to the enoyl-CoA hydratase/isomerase family.</text>
</comment>
<dbReference type="GO" id="GO:0006635">
    <property type="term" value="P:fatty acid beta-oxidation"/>
    <property type="evidence" value="ECO:0007669"/>
    <property type="project" value="TreeGrafter"/>
</dbReference>
<organism evidence="4 5">
    <name type="scientific">Rhodovarius crocodyli</name>
    <dbReference type="NCBI Taxonomy" id="1979269"/>
    <lineage>
        <taxon>Bacteria</taxon>
        <taxon>Pseudomonadati</taxon>
        <taxon>Pseudomonadota</taxon>
        <taxon>Alphaproteobacteria</taxon>
        <taxon>Acetobacterales</taxon>
        <taxon>Roseomonadaceae</taxon>
        <taxon>Rhodovarius</taxon>
    </lineage>
</organism>
<keyword evidence="2 4" id="KW-0456">Lyase</keyword>
<dbReference type="SUPFAM" id="SSF52096">
    <property type="entry name" value="ClpP/crotonase"/>
    <property type="match status" value="1"/>
</dbReference>
<dbReference type="CDD" id="cd06558">
    <property type="entry name" value="crotonase-like"/>
    <property type="match status" value="1"/>
</dbReference>
<comment type="caution">
    <text evidence="4">The sequence shown here is derived from an EMBL/GenBank/DDBJ whole genome shotgun (WGS) entry which is preliminary data.</text>
</comment>
<dbReference type="InterPro" id="IPR001753">
    <property type="entry name" value="Enoyl-CoA_hydra/iso"/>
</dbReference>
<dbReference type="Proteomes" id="UP000282957">
    <property type="component" value="Unassembled WGS sequence"/>
</dbReference>
<evidence type="ECO:0000313" key="5">
    <source>
        <dbReference type="Proteomes" id="UP000282957"/>
    </source>
</evidence>
<proteinExistence type="inferred from homology"/>
<protein>
    <submittedName>
        <fullName evidence="4">Enoyl-CoA hydratase</fullName>
        <ecNumber evidence="4">4.2.1.17</ecNumber>
    </submittedName>
</protein>
<keyword evidence="5" id="KW-1185">Reference proteome</keyword>